<gene>
    <name evidence="1" type="ORF">ACFYTF_09335</name>
</gene>
<keyword evidence="2" id="KW-1185">Reference proteome</keyword>
<evidence type="ECO:0000313" key="1">
    <source>
        <dbReference type="EMBL" id="MFF0543030.1"/>
    </source>
</evidence>
<organism evidence="1 2">
    <name type="scientific">Nocardia thailandica</name>
    <dbReference type="NCBI Taxonomy" id="257275"/>
    <lineage>
        <taxon>Bacteria</taxon>
        <taxon>Bacillati</taxon>
        <taxon>Actinomycetota</taxon>
        <taxon>Actinomycetes</taxon>
        <taxon>Mycobacteriales</taxon>
        <taxon>Nocardiaceae</taxon>
        <taxon>Nocardia</taxon>
    </lineage>
</organism>
<reference evidence="1 2" key="1">
    <citation type="submission" date="2024-10" db="EMBL/GenBank/DDBJ databases">
        <title>The Natural Products Discovery Center: Release of the First 8490 Sequenced Strains for Exploring Actinobacteria Biosynthetic Diversity.</title>
        <authorList>
            <person name="Kalkreuter E."/>
            <person name="Kautsar S.A."/>
            <person name="Yang D."/>
            <person name="Bader C.D."/>
            <person name="Teijaro C.N."/>
            <person name="Fluegel L."/>
            <person name="Davis C.M."/>
            <person name="Simpson J.R."/>
            <person name="Lauterbach L."/>
            <person name="Steele A.D."/>
            <person name="Gui C."/>
            <person name="Meng S."/>
            <person name="Li G."/>
            <person name="Viehrig K."/>
            <person name="Ye F."/>
            <person name="Su P."/>
            <person name="Kiefer A.F."/>
            <person name="Nichols A."/>
            <person name="Cepeda A.J."/>
            <person name="Yan W."/>
            <person name="Fan B."/>
            <person name="Jiang Y."/>
            <person name="Adhikari A."/>
            <person name="Zheng C.-J."/>
            <person name="Schuster L."/>
            <person name="Cowan T.M."/>
            <person name="Smanski M.J."/>
            <person name="Chevrette M.G."/>
            <person name="De Carvalho L.P.S."/>
            <person name="Shen B."/>
        </authorList>
    </citation>
    <scope>NUCLEOTIDE SEQUENCE [LARGE SCALE GENOMIC DNA]</scope>
    <source>
        <strain evidence="1 2">NPDC004045</strain>
    </source>
</reference>
<evidence type="ECO:0008006" key="3">
    <source>
        <dbReference type="Google" id="ProtNLM"/>
    </source>
</evidence>
<sequence>MTQRPEPSLPLSTRINRLFAVVHPRDAAERDNATVARQLTEAVGRPVDTAYVASLRDGGFDGAAPESDLLAALAGVFGVRADYLLGPAAVAAAIDRELELLATMRDAHVAGIALRGEGVDRAALARIITEP</sequence>
<name>A0ABW6PL57_9NOCA</name>
<accession>A0ABW6PL57</accession>
<dbReference type="EMBL" id="JBIAMX010000004">
    <property type="protein sequence ID" value="MFF0543030.1"/>
    <property type="molecule type" value="Genomic_DNA"/>
</dbReference>
<dbReference type="Gene3D" id="1.10.260.40">
    <property type="entry name" value="lambda repressor-like DNA-binding domains"/>
    <property type="match status" value="1"/>
</dbReference>
<dbReference type="RefSeq" id="WP_052314201.1">
    <property type="nucleotide sequence ID" value="NZ_JBIAMX010000004.1"/>
</dbReference>
<evidence type="ECO:0000313" key="2">
    <source>
        <dbReference type="Proteomes" id="UP001601444"/>
    </source>
</evidence>
<proteinExistence type="predicted"/>
<dbReference type="InterPro" id="IPR010982">
    <property type="entry name" value="Lambda_DNA-bd_dom_sf"/>
</dbReference>
<dbReference type="Proteomes" id="UP001601444">
    <property type="component" value="Unassembled WGS sequence"/>
</dbReference>
<protein>
    <recommendedName>
        <fullName evidence="3">Transcriptional regulator</fullName>
    </recommendedName>
</protein>
<comment type="caution">
    <text evidence="1">The sequence shown here is derived from an EMBL/GenBank/DDBJ whole genome shotgun (WGS) entry which is preliminary data.</text>
</comment>